<evidence type="ECO:0000256" key="1">
    <source>
        <dbReference type="ARBA" id="ARBA00001164"/>
    </source>
</evidence>
<comment type="catalytic activity">
    <reaction evidence="1 9">
        <text>N-(5-phospho-beta-D-ribosyl)anthranilate = 1-(2-carboxyphenylamino)-1-deoxy-D-ribulose 5-phosphate</text>
        <dbReference type="Rhea" id="RHEA:21540"/>
        <dbReference type="ChEBI" id="CHEBI:18277"/>
        <dbReference type="ChEBI" id="CHEBI:58613"/>
        <dbReference type="EC" id="5.3.1.24"/>
    </reaction>
</comment>
<protein>
    <recommendedName>
        <fullName evidence="4 9">N-(5'-phosphoribosyl)anthranilate isomerase</fullName>
        <shortName evidence="9">PRAI</shortName>
        <ecNumber evidence="3 9">5.3.1.24</ecNumber>
    </recommendedName>
</protein>
<dbReference type="HAMAP" id="MF_00135">
    <property type="entry name" value="PRAI"/>
    <property type="match status" value="1"/>
</dbReference>
<evidence type="ECO:0000256" key="2">
    <source>
        <dbReference type="ARBA" id="ARBA00004664"/>
    </source>
</evidence>
<comment type="pathway">
    <text evidence="2 9">Amino-acid biosynthesis; L-tryptophan biosynthesis; L-tryptophan from chorismate: step 3/5.</text>
</comment>
<keyword evidence="7 9" id="KW-0057">Aromatic amino acid biosynthesis</keyword>
<dbReference type="PANTHER" id="PTHR42894">
    <property type="entry name" value="N-(5'-PHOSPHORIBOSYL)ANTHRANILATE ISOMERASE"/>
    <property type="match status" value="1"/>
</dbReference>
<dbReference type="Gene3D" id="3.20.20.70">
    <property type="entry name" value="Aldolase class I"/>
    <property type="match status" value="2"/>
</dbReference>
<proteinExistence type="inferred from homology"/>
<organism evidence="11 12">
    <name type="scientific">Enteractinococcus coprophilus</name>
    <dbReference type="NCBI Taxonomy" id="1027633"/>
    <lineage>
        <taxon>Bacteria</taxon>
        <taxon>Bacillati</taxon>
        <taxon>Actinomycetota</taxon>
        <taxon>Actinomycetes</taxon>
        <taxon>Micrococcales</taxon>
        <taxon>Micrococcaceae</taxon>
    </lineage>
</organism>
<dbReference type="OrthoDB" id="3243379at2"/>
<evidence type="ECO:0000256" key="3">
    <source>
        <dbReference type="ARBA" id="ARBA00012572"/>
    </source>
</evidence>
<dbReference type="RefSeq" id="WP_141865863.1">
    <property type="nucleotide sequence ID" value="NZ_BAABAN010000004.1"/>
</dbReference>
<comment type="caution">
    <text evidence="11">The sequence shown here is derived from an EMBL/GenBank/DDBJ whole genome shotgun (WGS) entry which is preliminary data.</text>
</comment>
<gene>
    <name evidence="9" type="primary">trpF</name>
    <name evidence="11" type="ORF">FB556_1276</name>
</gene>
<dbReference type="CDD" id="cd00405">
    <property type="entry name" value="PRAI"/>
    <property type="match status" value="1"/>
</dbReference>
<keyword evidence="12" id="KW-1185">Reference proteome</keyword>
<keyword evidence="6 9" id="KW-0822">Tryptophan biosynthesis</keyword>
<evidence type="ECO:0000256" key="4">
    <source>
        <dbReference type="ARBA" id="ARBA00022272"/>
    </source>
</evidence>
<evidence type="ECO:0000256" key="6">
    <source>
        <dbReference type="ARBA" id="ARBA00022822"/>
    </source>
</evidence>
<sequence>MSELFVKVCGITTVEQLEWAIELGYDAMGLMCAPHSPRLVDIGTARELLVHANGRIQTFAVGLTLDQVEPLKDHVDTVQLYESAEVKSLALASDTPPESTEGLEYWFYDASHGTGTFSEIPQWVHDVDARFVLAGGLNPGNVAEVVEQYHPDGIDVSSGVESSPGTKDYALMKSFIEAARGPKPRG</sequence>
<evidence type="ECO:0000256" key="8">
    <source>
        <dbReference type="ARBA" id="ARBA00023235"/>
    </source>
</evidence>
<evidence type="ECO:0000256" key="7">
    <source>
        <dbReference type="ARBA" id="ARBA00023141"/>
    </source>
</evidence>
<dbReference type="PANTHER" id="PTHR42894:SF1">
    <property type="entry name" value="N-(5'-PHOSPHORIBOSYL)ANTHRANILATE ISOMERASE"/>
    <property type="match status" value="1"/>
</dbReference>
<evidence type="ECO:0000259" key="10">
    <source>
        <dbReference type="Pfam" id="PF00697"/>
    </source>
</evidence>
<keyword evidence="8 9" id="KW-0413">Isomerase</keyword>
<dbReference type="InterPro" id="IPR044643">
    <property type="entry name" value="TrpF_fam"/>
</dbReference>
<dbReference type="AlphaFoldDB" id="A0A543AJ63"/>
<evidence type="ECO:0000313" key="11">
    <source>
        <dbReference type="EMBL" id="TQL72610.1"/>
    </source>
</evidence>
<evidence type="ECO:0000256" key="5">
    <source>
        <dbReference type="ARBA" id="ARBA00022605"/>
    </source>
</evidence>
<dbReference type="InterPro" id="IPR013785">
    <property type="entry name" value="Aldolase_TIM"/>
</dbReference>
<feature type="domain" description="N-(5'phosphoribosyl) anthranilate isomerase (PRAI)" evidence="10">
    <location>
        <begin position="118"/>
        <end position="177"/>
    </location>
</feature>
<evidence type="ECO:0000256" key="9">
    <source>
        <dbReference type="HAMAP-Rule" id="MF_00135"/>
    </source>
</evidence>
<dbReference type="SUPFAM" id="SSF51366">
    <property type="entry name" value="Ribulose-phoshate binding barrel"/>
    <property type="match status" value="1"/>
</dbReference>
<dbReference type="InterPro" id="IPR011060">
    <property type="entry name" value="RibuloseP-bd_barrel"/>
</dbReference>
<dbReference type="EMBL" id="VFOU01000002">
    <property type="protein sequence ID" value="TQL72610.1"/>
    <property type="molecule type" value="Genomic_DNA"/>
</dbReference>
<evidence type="ECO:0000313" key="12">
    <source>
        <dbReference type="Proteomes" id="UP000319746"/>
    </source>
</evidence>
<keyword evidence="5 9" id="KW-0028">Amino-acid biosynthesis</keyword>
<dbReference type="GO" id="GO:0000162">
    <property type="term" value="P:L-tryptophan biosynthetic process"/>
    <property type="evidence" value="ECO:0007669"/>
    <property type="project" value="UniProtKB-UniRule"/>
</dbReference>
<dbReference type="InterPro" id="IPR001240">
    <property type="entry name" value="PRAI_dom"/>
</dbReference>
<accession>A0A543AJ63</accession>
<dbReference type="UniPathway" id="UPA00035">
    <property type="reaction ID" value="UER00042"/>
</dbReference>
<dbReference type="Proteomes" id="UP000319746">
    <property type="component" value="Unassembled WGS sequence"/>
</dbReference>
<dbReference type="EC" id="5.3.1.24" evidence="3 9"/>
<dbReference type="GO" id="GO:0004640">
    <property type="term" value="F:phosphoribosylanthranilate isomerase activity"/>
    <property type="evidence" value="ECO:0007669"/>
    <property type="project" value="UniProtKB-UniRule"/>
</dbReference>
<comment type="similarity">
    <text evidence="9">Belongs to the TrpF family.</text>
</comment>
<dbReference type="Pfam" id="PF00697">
    <property type="entry name" value="PRAI"/>
    <property type="match status" value="1"/>
</dbReference>
<reference evidence="11 12" key="1">
    <citation type="submission" date="2019-06" db="EMBL/GenBank/DDBJ databases">
        <title>Sequencing the genomes of 1000 actinobacteria strains.</title>
        <authorList>
            <person name="Klenk H.-P."/>
        </authorList>
    </citation>
    <scope>NUCLEOTIDE SEQUENCE [LARGE SCALE GENOMIC DNA]</scope>
    <source>
        <strain evidence="11 12">DSM 24083</strain>
    </source>
</reference>
<name>A0A543AJ63_9MICC</name>